<evidence type="ECO:0008006" key="3">
    <source>
        <dbReference type="Google" id="ProtNLM"/>
    </source>
</evidence>
<gene>
    <name evidence="1" type="ORF">LOC62_04G005301</name>
</gene>
<name>A0AAF1BL53_9TREE</name>
<accession>A0AAF1BL53</accession>
<sequence>MDHEAHPRVIDAILSHCSVPALVRFSATSRSFHDRINAVLFNHAVLERDPIFLRTADGYLLPMRPELVRVLDIPCITRESQKALPAFLEQFTAVHTVRRAGRARFLPPECLPSVRTTIDCRGADFTNIGRAPSRTRRYVFHHCAFRKESTELGWLPSRHIDECVLVCHAGGPAFGRVSLQENIKQILRMALGFWSQVGDRARVTIVGIEAVLDPPLPTELEDLFYIAGPLEGRGPSTCRTARYKDHARASFVTMAEWQRELAAKGREIEGQEWFCDGPECPRG</sequence>
<proteinExistence type="predicted"/>
<organism evidence="1 2">
    <name type="scientific">Vanrija pseudolonga</name>
    <dbReference type="NCBI Taxonomy" id="143232"/>
    <lineage>
        <taxon>Eukaryota</taxon>
        <taxon>Fungi</taxon>
        <taxon>Dikarya</taxon>
        <taxon>Basidiomycota</taxon>
        <taxon>Agaricomycotina</taxon>
        <taxon>Tremellomycetes</taxon>
        <taxon>Trichosporonales</taxon>
        <taxon>Trichosporonaceae</taxon>
        <taxon>Vanrija</taxon>
    </lineage>
</organism>
<dbReference type="EMBL" id="CP086717">
    <property type="protein sequence ID" value="WOO81780.1"/>
    <property type="molecule type" value="Genomic_DNA"/>
</dbReference>
<dbReference type="AlphaFoldDB" id="A0AAF1BL53"/>
<dbReference type="Proteomes" id="UP000827549">
    <property type="component" value="Chromosome 4"/>
</dbReference>
<evidence type="ECO:0000313" key="1">
    <source>
        <dbReference type="EMBL" id="WOO81780.1"/>
    </source>
</evidence>
<evidence type="ECO:0000313" key="2">
    <source>
        <dbReference type="Proteomes" id="UP000827549"/>
    </source>
</evidence>
<keyword evidence="2" id="KW-1185">Reference proteome</keyword>
<dbReference type="RefSeq" id="XP_062627812.1">
    <property type="nucleotide sequence ID" value="XM_062771828.1"/>
</dbReference>
<dbReference type="GeneID" id="87808530"/>
<protein>
    <recommendedName>
        <fullName evidence="3">F-box domain-containing protein</fullName>
    </recommendedName>
</protein>
<reference evidence="1" key="1">
    <citation type="submission" date="2023-10" db="EMBL/GenBank/DDBJ databases">
        <authorList>
            <person name="Noh H."/>
        </authorList>
    </citation>
    <scope>NUCLEOTIDE SEQUENCE</scope>
    <source>
        <strain evidence="1">DUCC4014</strain>
    </source>
</reference>